<keyword evidence="11" id="KW-1185">Reference proteome</keyword>
<feature type="domain" description="Acyl-CoA dehydrogenase/oxidase C-terminal" evidence="7">
    <location>
        <begin position="226"/>
        <end position="369"/>
    </location>
</feature>
<dbReference type="Pfam" id="PF00441">
    <property type="entry name" value="Acyl-CoA_dh_1"/>
    <property type="match status" value="1"/>
</dbReference>
<dbReference type="Gene3D" id="2.40.110.10">
    <property type="entry name" value="Butyryl-CoA Dehydrogenase, subunit A, domain 2"/>
    <property type="match status" value="1"/>
</dbReference>
<name>A0ABX7BM24_9CAUL</name>
<dbReference type="InterPro" id="IPR046373">
    <property type="entry name" value="Acyl-CoA_Oxase/DH_mid-dom_sf"/>
</dbReference>
<keyword evidence="4 6" id="KW-0274">FAD</keyword>
<keyword evidence="5 6" id="KW-0560">Oxidoreductase</keyword>
<gene>
    <name evidence="10" type="ORF">JIP62_11320</name>
</gene>
<sequence length="376" mass="39697">MELSLTSEQVALKDSVRRLCERDYGFEHRRGLLRSAEGFSRDLWSTFAELGWTGAGLSEADYGYGGGPVEMAIVQEEMGRALVVEPYLSCVVVAATAIAALGDADQRERMLSGIVGGETLVALAHNEVAMRGDDAEVATTAAQGPDGWHLNGRKGFVLGGPTADILLVSARTPGGISLFEVPAKAAGLGLTAYHAVDGRRVADIALADVQLGPEALIGPEGGALTAIEKAVDFGVIGLMAECVGAMDAALWLTRDYLKTRKQFGTTLNSFQALQHRMADMLVETELARSMLMAGVAALSHPDPAARRAGVSAAKVQISEAAIKVTAEAIQLHGGIGVTEEYVVGHFYKRAVLARGLFGGIDRHLQRFAAQALKEVA</sequence>
<comment type="similarity">
    <text evidence="2 6">Belongs to the acyl-CoA dehydrogenase family.</text>
</comment>
<protein>
    <submittedName>
        <fullName evidence="10">Acyl-CoA dehydrogenase family protein</fullName>
    </submittedName>
</protein>
<feature type="domain" description="Acyl-CoA oxidase/dehydrogenase middle" evidence="8">
    <location>
        <begin position="133"/>
        <end position="203"/>
    </location>
</feature>
<dbReference type="Gene3D" id="1.10.540.10">
    <property type="entry name" value="Acyl-CoA dehydrogenase/oxidase, N-terminal domain"/>
    <property type="match status" value="1"/>
</dbReference>
<evidence type="ECO:0000256" key="6">
    <source>
        <dbReference type="RuleBase" id="RU362125"/>
    </source>
</evidence>
<dbReference type="Pfam" id="PF02771">
    <property type="entry name" value="Acyl-CoA_dh_N"/>
    <property type="match status" value="1"/>
</dbReference>
<dbReference type="RefSeq" id="WP_201102288.1">
    <property type="nucleotide sequence ID" value="NZ_CP067977.1"/>
</dbReference>
<dbReference type="InterPro" id="IPR036250">
    <property type="entry name" value="AcylCo_DH-like_C"/>
</dbReference>
<evidence type="ECO:0000259" key="9">
    <source>
        <dbReference type="Pfam" id="PF02771"/>
    </source>
</evidence>
<dbReference type="EMBL" id="CP067977">
    <property type="protein sequence ID" value="QQQ17913.1"/>
    <property type="molecule type" value="Genomic_DNA"/>
</dbReference>
<dbReference type="InterPro" id="IPR037069">
    <property type="entry name" value="AcylCoA_DH/ox_N_sf"/>
</dbReference>
<evidence type="ECO:0000256" key="5">
    <source>
        <dbReference type="ARBA" id="ARBA00023002"/>
    </source>
</evidence>
<dbReference type="SUPFAM" id="SSF56645">
    <property type="entry name" value="Acyl-CoA dehydrogenase NM domain-like"/>
    <property type="match status" value="1"/>
</dbReference>
<dbReference type="PANTHER" id="PTHR43884:SF20">
    <property type="entry name" value="ACYL-COA DEHYDROGENASE FADE28"/>
    <property type="match status" value="1"/>
</dbReference>
<evidence type="ECO:0000256" key="3">
    <source>
        <dbReference type="ARBA" id="ARBA00022630"/>
    </source>
</evidence>
<keyword evidence="3 6" id="KW-0285">Flavoprotein</keyword>
<feature type="domain" description="Acyl-CoA dehydrogenase/oxidase N-terminal" evidence="9">
    <location>
        <begin position="6"/>
        <end position="118"/>
    </location>
</feature>
<evidence type="ECO:0000256" key="2">
    <source>
        <dbReference type="ARBA" id="ARBA00009347"/>
    </source>
</evidence>
<dbReference type="InterPro" id="IPR009100">
    <property type="entry name" value="AcylCoA_DH/oxidase_NM_dom_sf"/>
</dbReference>
<evidence type="ECO:0000259" key="8">
    <source>
        <dbReference type="Pfam" id="PF02770"/>
    </source>
</evidence>
<accession>A0ABX7BM24</accession>
<evidence type="ECO:0000256" key="4">
    <source>
        <dbReference type="ARBA" id="ARBA00022827"/>
    </source>
</evidence>
<dbReference type="CDD" id="cd00567">
    <property type="entry name" value="ACAD"/>
    <property type="match status" value="1"/>
</dbReference>
<reference evidence="10 11" key="1">
    <citation type="submission" date="2021-01" db="EMBL/GenBank/DDBJ databases">
        <title>Brevundimonas vitis sp. nov., an bacterium isolated from grape (Vitis vinifera).</title>
        <authorList>
            <person name="Jiang L."/>
            <person name="Lee J."/>
        </authorList>
    </citation>
    <scope>NUCLEOTIDE SEQUENCE [LARGE SCALE GENOMIC DNA]</scope>
    <source>
        <strain evidence="10 11">GRTSA-9</strain>
    </source>
</reference>
<dbReference type="Pfam" id="PF02770">
    <property type="entry name" value="Acyl-CoA_dh_M"/>
    <property type="match status" value="1"/>
</dbReference>
<evidence type="ECO:0000259" key="7">
    <source>
        <dbReference type="Pfam" id="PF00441"/>
    </source>
</evidence>
<proteinExistence type="inferred from homology"/>
<organism evidence="10 11">
    <name type="scientific">Brevundimonas vitisensis</name>
    <dbReference type="NCBI Taxonomy" id="2800818"/>
    <lineage>
        <taxon>Bacteria</taxon>
        <taxon>Pseudomonadati</taxon>
        <taxon>Pseudomonadota</taxon>
        <taxon>Alphaproteobacteria</taxon>
        <taxon>Caulobacterales</taxon>
        <taxon>Caulobacteraceae</taxon>
        <taxon>Brevundimonas</taxon>
    </lineage>
</organism>
<evidence type="ECO:0000313" key="11">
    <source>
        <dbReference type="Proteomes" id="UP000595448"/>
    </source>
</evidence>
<dbReference type="Gene3D" id="1.20.140.10">
    <property type="entry name" value="Butyryl-CoA Dehydrogenase, subunit A, domain 3"/>
    <property type="match status" value="1"/>
</dbReference>
<dbReference type="SUPFAM" id="SSF47203">
    <property type="entry name" value="Acyl-CoA dehydrogenase C-terminal domain-like"/>
    <property type="match status" value="1"/>
</dbReference>
<dbReference type="InterPro" id="IPR009075">
    <property type="entry name" value="AcylCo_DH/oxidase_C"/>
</dbReference>
<evidence type="ECO:0000256" key="1">
    <source>
        <dbReference type="ARBA" id="ARBA00001974"/>
    </source>
</evidence>
<dbReference type="PANTHER" id="PTHR43884">
    <property type="entry name" value="ACYL-COA DEHYDROGENASE"/>
    <property type="match status" value="1"/>
</dbReference>
<dbReference type="InterPro" id="IPR013786">
    <property type="entry name" value="AcylCoA_DH/ox_N"/>
</dbReference>
<comment type="cofactor">
    <cofactor evidence="1 6">
        <name>FAD</name>
        <dbReference type="ChEBI" id="CHEBI:57692"/>
    </cofactor>
</comment>
<dbReference type="InterPro" id="IPR006091">
    <property type="entry name" value="Acyl-CoA_Oxase/DH_mid-dom"/>
</dbReference>
<dbReference type="Proteomes" id="UP000595448">
    <property type="component" value="Chromosome"/>
</dbReference>
<evidence type="ECO:0000313" key="10">
    <source>
        <dbReference type="EMBL" id="QQQ17913.1"/>
    </source>
</evidence>